<dbReference type="InterPro" id="IPR017946">
    <property type="entry name" value="PLC-like_Pdiesterase_TIM-brl"/>
</dbReference>
<dbReference type="Pfam" id="PF03009">
    <property type="entry name" value="GDPD"/>
    <property type="match status" value="1"/>
</dbReference>
<evidence type="ECO:0000259" key="1">
    <source>
        <dbReference type="Pfam" id="PF03009"/>
    </source>
</evidence>
<name>A0A9D1ZML1_9LACO</name>
<dbReference type="SUPFAM" id="SSF51695">
    <property type="entry name" value="PLC-like phosphodiesterases"/>
    <property type="match status" value="1"/>
</dbReference>
<dbReference type="GO" id="GO:0006629">
    <property type="term" value="P:lipid metabolic process"/>
    <property type="evidence" value="ECO:0007669"/>
    <property type="project" value="InterPro"/>
</dbReference>
<feature type="domain" description="DUF4996" evidence="2">
    <location>
        <begin position="177"/>
        <end position="273"/>
    </location>
</feature>
<dbReference type="EMBL" id="DXCM01000049">
    <property type="protein sequence ID" value="HIY92712.1"/>
    <property type="molecule type" value="Genomic_DNA"/>
</dbReference>
<evidence type="ECO:0000313" key="3">
    <source>
        <dbReference type="EMBL" id="HIY92712.1"/>
    </source>
</evidence>
<evidence type="ECO:0000313" key="4">
    <source>
        <dbReference type="Proteomes" id="UP000824013"/>
    </source>
</evidence>
<protein>
    <submittedName>
        <fullName evidence="3">Glycerophosphodiester phosphodiesterase family protein</fullName>
    </submittedName>
</protein>
<sequence>MKINSQLFKQKMNEQDFLILVHRGSHSGNIIENTSDAAKVSLVQQVDMVEIDISKSTDGDFFIFHDGGEERLLHEKRNIQELSTTEIKAKYYYNSLDEQVDKKVESFDYYYQHIDHQTFINIDRSWNYWQTFLPFLDQYSAMHEYFVLKSPPKREYLQILNNHPIKYLYFPIITDLEQLKVLAEFPDLNIVGLEIIETTPNLDLINSPILDKYRQGEYMLLANSIKLNSKTKLFSGLDDNLALLDGPKVSWGKILKTGINAIQTDWPDVLYRYRCSQQK</sequence>
<feature type="domain" description="GP-PDE" evidence="1">
    <location>
        <begin position="22"/>
        <end position="91"/>
    </location>
</feature>
<evidence type="ECO:0000259" key="2">
    <source>
        <dbReference type="Pfam" id="PF16387"/>
    </source>
</evidence>
<reference evidence="3" key="1">
    <citation type="journal article" date="2021" name="PeerJ">
        <title>Extensive microbial diversity within the chicken gut microbiome revealed by metagenomics and culture.</title>
        <authorList>
            <person name="Gilroy R."/>
            <person name="Ravi A."/>
            <person name="Getino M."/>
            <person name="Pursley I."/>
            <person name="Horton D.L."/>
            <person name="Alikhan N.F."/>
            <person name="Baker D."/>
            <person name="Gharbi K."/>
            <person name="Hall N."/>
            <person name="Watson M."/>
            <person name="Adriaenssens E.M."/>
            <person name="Foster-Nyarko E."/>
            <person name="Jarju S."/>
            <person name="Secka A."/>
            <person name="Antonio M."/>
            <person name="Oren A."/>
            <person name="Chaudhuri R.R."/>
            <person name="La Ragione R."/>
            <person name="Hildebrand F."/>
            <person name="Pallen M.J."/>
        </authorList>
    </citation>
    <scope>NUCLEOTIDE SEQUENCE</scope>
    <source>
        <strain evidence="3">3204</strain>
    </source>
</reference>
<dbReference type="Gene3D" id="3.20.20.190">
    <property type="entry name" value="Phosphatidylinositol (PI) phosphodiesterase"/>
    <property type="match status" value="1"/>
</dbReference>
<reference evidence="3" key="2">
    <citation type="submission" date="2021-04" db="EMBL/GenBank/DDBJ databases">
        <authorList>
            <person name="Gilroy R."/>
        </authorList>
    </citation>
    <scope>NUCLEOTIDE SEQUENCE</scope>
    <source>
        <strain evidence="3">3204</strain>
    </source>
</reference>
<gene>
    <name evidence="3" type="ORF">H9820_07185</name>
</gene>
<organism evidence="3 4">
    <name type="scientific">Candidatus Companilactobacillus pullicola</name>
    <dbReference type="NCBI Taxonomy" id="2838523"/>
    <lineage>
        <taxon>Bacteria</taxon>
        <taxon>Bacillati</taxon>
        <taxon>Bacillota</taxon>
        <taxon>Bacilli</taxon>
        <taxon>Lactobacillales</taxon>
        <taxon>Lactobacillaceae</taxon>
        <taxon>Companilactobacillus</taxon>
    </lineage>
</organism>
<dbReference type="Proteomes" id="UP000824013">
    <property type="component" value="Unassembled WGS sequence"/>
</dbReference>
<dbReference type="PANTHER" id="PTHR46211:SF14">
    <property type="entry name" value="GLYCEROPHOSPHODIESTER PHOSPHODIESTERASE"/>
    <property type="match status" value="1"/>
</dbReference>
<dbReference type="InterPro" id="IPR030395">
    <property type="entry name" value="GP_PDE_dom"/>
</dbReference>
<dbReference type="Pfam" id="PF16387">
    <property type="entry name" value="DUF4996"/>
    <property type="match status" value="1"/>
</dbReference>
<dbReference type="InterPro" id="IPR032160">
    <property type="entry name" value="DUF4996"/>
</dbReference>
<dbReference type="AlphaFoldDB" id="A0A9D1ZML1"/>
<dbReference type="CDD" id="cd08566">
    <property type="entry name" value="GDPD_AtGDE_like"/>
    <property type="match status" value="1"/>
</dbReference>
<accession>A0A9D1ZML1</accession>
<dbReference type="GO" id="GO:0008081">
    <property type="term" value="F:phosphoric diester hydrolase activity"/>
    <property type="evidence" value="ECO:0007669"/>
    <property type="project" value="InterPro"/>
</dbReference>
<comment type="caution">
    <text evidence="3">The sequence shown here is derived from an EMBL/GenBank/DDBJ whole genome shotgun (WGS) entry which is preliminary data.</text>
</comment>
<dbReference type="PANTHER" id="PTHR46211">
    <property type="entry name" value="GLYCEROPHOSPHORYL DIESTER PHOSPHODIESTERASE"/>
    <property type="match status" value="1"/>
</dbReference>
<proteinExistence type="predicted"/>